<name>A0AAJ5WWA5_9BACT</name>
<proteinExistence type="predicted"/>
<reference evidence="1" key="1">
    <citation type="submission" date="2023-03" db="EMBL/GenBank/DDBJ databases">
        <title>Andean soil-derived lignocellulolytic bacterial consortium as a source of novel taxa and putative plastic-active enzymes.</title>
        <authorList>
            <person name="Diaz-Garcia L."/>
            <person name="Chuvochina M."/>
            <person name="Feuerriegel G."/>
            <person name="Bunk B."/>
            <person name="Sproer C."/>
            <person name="Streit W.R."/>
            <person name="Rodriguez L.M."/>
            <person name="Overmann J."/>
            <person name="Jimenez D.J."/>
        </authorList>
    </citation>
    <scope>NUCLEOTIDE SEQUENCE</scope>
    <source>
        <strain evidence="1">MAG 7</strain>
    </source>
</reference>
<dbReference type="AlphaFoldDB" id="A0AAJ5WWA5"/>
<accession>A0AAJ5WWA5</accession>
<evidence type="ECO:0000313" key="1">
    <source>
        <dbReference type="EMBL" id="WEK37960.1"/>
    </source>
</evidence>
<protein>
    <submittedName>
        <fullName evidence="1">Uncharacterized protein</fullName>
    </submittedName>
</protein>
<sequence>MNKLFLLFLFISCGINNVKQEKYVNGPSETKSKSDSALYHCIPKSDSIIDARNSVRYVVIDTFYTVKIRLDGLDTLLPYKFNCLVPEGLVPSVYSFSNNSFCLLRGAGFDYQEFTISYVEDNKIVLKYLETAIVADLKREIVAYRSGNASDSIVVENFVSGQKKAFSLPQEQQNLSIYKGVFKENNLVLFFSDDTQIKFVIPGAI</sequence>
<dbReference type="EMBL" id="CP119311">
    <property type="protein sequence ID" value="WEK37960.1"/>
    <property type="molecule type" value="Genomic_DNA"/>
</dbReference>
<evidence type="ECO:0000313" key="2">
    <source>
        <dbReference type="Proteomes" id="UP001220610"/>
    </source>
</evidence>
<organism evidence="1 2">
    <name type="scientific">Candidatus Pseudobacter hemicellulosilyticus</name>
    <dbReference type="NCBI Taxonomy" id="3121375"/>
    <lineage>
        <taxon>Bacteria</taxon>
        <taxon>Pseudomonadati</taxon>
        <taxon>Bacteroidota</taxon>
        <taxon>Chitinophagia</taxon>
        <taxon>Chitinophagales</taxon>
        <taxon>Chitinophagaceae</taxon>
        <taxon>Pseudobacter</taxon>
    </lineage>
</organism>
<dbReference type="Proteomes" id="UP001220610">
    <property type="component" value="Chromosome"/>
</dbReference>
<gene>
    <name evidence="1" type="ORF">P0Y53_10660</name>
</gene>